<name>A0A923SIY7_9BACT</name>
<dbReference type="RefSeq" id="WP_187067251.1">
    <property type="nucleotide sequence ID" value="NZ_JACRVF010000002.1"/>
</dbReference>
<feature type="signal peptide" evidence="1">
    <location>
        <begin position="1"/>
        <end position="35"/>
    </location>
</feature>
<dbReference type="InterPro" id="IPR025665">
    <property type="entry name" value="Beta-barrel_OMP_2"/>
</dbReference>
<dbReference type="Proteomes" id="UP000603640">
    <property type="component" value="Unassembled WGS sequence"/>
</dbReference>
<evidence type="ECO:0000313" key="4">
    <source>
        <dbReference type="Proteomes" id="UP000603640"/>
    </source>
</evidence>
<evidence type="ECO:0000259" key="2">
    <source>
        <dbReference type="Pfam" id="PF13568"/>
    </source>
</evidence>
<evidence type="ECO:0000313" key="3">
    <source>
        <dbReference type="EMBL" id="MBC5993248.1"/>
    </source>
</evidence>
<evidence type="ECO:0000256" key="1">
    <source>
        <dbReference type="SAM" id="SignalP"/>
    </source>
</evidence>
<dbReference type="Pfam" id="PF13568">
    <property type="entry name" value="OMP_b-brl_2"/>
    <property type="match status" value="1"/>
</dbReference>
<gene>
    <name evidence="3" type="ORF">H8S84_10415</name>
</gene>
<dbReference type="AlphaFoldDB" id="A0A923SIY7"/>
<reference evidence="3" key="1">
    <citation type="submission" date="2020-08" db="EMBL/GenBank/DDBJ databases">
        <title>Pontibacter sp. SD6 16S ribosomal RNA gene Genome sequencing and assembly.</title>
        <authorList>
            <person name="Kang M."/>
        </authorList>
    </citation>
    <scope>NUCLEOTIDE SEQUENCE</scope>
    <source>
        <strain evidence="3">SD6</strain>
    </source>
</reference>
<protein>
    <submittedName>
        <fullName evidence="3">PorT family protein</fullName>
    </submittedName>
</protein>
<feature type="chain" id="PRO_5038082892" evidence="1">
    <location>
        <begin position="36"/>
        <end position="257"/>
    </location>
</feature>
<comment type="caution">
    <text evidence="3">The sequence shown here is derived from an EMBL/GenBank/DDBJ whole genome shotgun (WGS) entry which is preliminary data.</text>
</comment>
<feature type="domain" description="Outer membrane protein beta-barrel" evidence="2">
    <location>
        <begin position="42"/>
        <end position="229"/>
    </location>
</feature>
<sequence length="257" mass="28995">MAFTHIRHKLDLHWQKITFLAIVLALLLGSQAAQAQNKIKQQNKPGYDDKIVHYGFYLAAPLTTYKIQHSQEYADQLANDPGGAGSMAVNAKVSPGFYTGLVLDVKLAEYLSARFVPGVGFYGRSIEYANAPQETGERKDVVKTISSTMIEMPLLLKYKAKRRTNFRMYLVGGIKPGLDLGNNRSGDDTENELLVDNFDVAVEYGFGLDIFYPYFKFAPEIRFSHGLLNQHVPNESLYNNSIQRLTNHNVSFILFFE</sequence>
<dbReference type="EMBL" id="JACRVF010000002">
    <property type="protein sequence ID" value="MBC5993248.1"/>
    <property type="molecule type" value="Genomic_DNA"/>
</dbReference>
<organism evidence="3 4">
    <name type="scientific">Pontibacter cellulosilyticus</name>
    <dbReference type="NCBI Taxonomy" id="1720253"/>
    <lineage>
        <taxon>Bacteria</taxon>
        <taxon>Pseudomonadati</taxon>
        <taxon>Bacteroidota</taxon>
        <taxon>Cytophagia</taxon>
        <taxon>Cytophagales</taxon>
        <taxon>Hymenobacteraceae</taxon>
        <taxon>Pontibacter</taxon>
    </lineage>
</organism>
<keyword evidence="4" id="KW-1185">Reference proteome</keyword>
<accession>A0A923SIY7</accession>
<proteinExistence type="predicted"/>
<keyword evidence="1" id="KW-0732">Signal</keyword>